<evidence type="ECO:0000259" key="6">
    <source>
        <dbReference type="Pfam" id="PF25963"/>
    </source>
</evidence>
<dbReference type="Gene3D" id="2.40.30.170">
    <property type="match status" value="1"/>
</dbReference>
<dbReference type="AlphaFoldDB" id="A0A6J5BVK2"/>
<accession>A0A6J5BVK2</accession>
<dbReference type="SUPFAM" id="SSF111369">
    <property type="entry name" value="HlyD-like secretion proteins"/>
    <property type="match status" value="1"/>
</dbReference>
<dbReference type="Gene3D" id="2.40.50.100">
    <property type="match status" value="1"/>
</dbReference>
<dbReference type="InterPro" id="IPR058634">
    <property type="entry name" value="AaeA-lik-b-barrel"/>
</dbReference>
<keyword evidence="2" id="KW-0812">Transmembrane</keyword>
<protein>
    <submittedName>
        <fullName evidence="7">p-hydroxybenzoic acid efflux pump subunit AaeA</fullName>
    </submittedName>
</protein>
<evidence type="ECO:0000256" key="4">
    <source>
        <dbReference type="ARBA" id="ARBA00023136"/>
    </source>
</evidence>
<dbReference type="Pfam" id="PF25917">
    <property type="entry name" value="BSH_RND"/>
    <property type="match status" value="1"/>
</dbReference>
<dbReference type="GO" id="GO:0016020">
    <property type="term" value="C:membrane"/>
    <property type="evidence" value="ECO:0007669"/>
    <property type="project" value="InterPro"/>
</dbReference>
<keyword evidence="4" id="KW-0472">Membrane</keyword>
<gene>
    <name evidence="7" type="primary">aaeA_3</name>
    <name evidence="7" type="ORF">LMG26845_06204</name>
</gene>
<dbReference type="GO" id="GO:0022857">
    <property type="term" value="F:transmembrane transporter activity"/>
    <property type="evidence" value="ECO:0007669"/>
    <property type="project" value="InterPro"/>
</dbReference>
<comment type="similarity">
    <text evidence="1">Belongs to the membrane fusion protein (MFP) (TC 8.A.1) family.</text>
</comment>
<evidence type="ECO:0000256" key="3">
    <source>
        <dbReference type="ARBA" id="ARBA00022989"/>
    </source>
</evidence>
<dbReference type="InterPro" id="IPR006143">
    <property type="entry name" value="RND_pump_MFP"/>
</dbReference>
<dbReference type="PANTHER" id="PTHR30367">
    <property type="entry name" value="P-HYDROXYBENZOIC ACID EFFLUX PUMP SUBUNIT AAEA-RELATED"/>
    <property type="match status" value="1"/>
</dbReference>
<sequence length="306" mass="33054">MSPSLQKTFRVVLTLAALALAGALVAALWSAYVLAPWTRDGRVSAHVVRVAPEVSGTVADVAVDDNQPVKRGDVLYRIDPSRFELAVAQARALAAAADETLRQRQDEARRRHGLDDLVSREDIQRAGRAVAIAQAEAQRARAALDVAELDLARSVLRAPVDGFVTRLRLRRGDYAVAGKPDIAILDAHSFWITGYFEETKLERIRPGAPAQIKLMGFAPLLTGRVASIGHGIADDNDGPDEYGLPAVKANFSWVRLAQRIPVRIEIDAVPDGVQLAAGMTCSVDIGAPGEQRVARGRLAGWLHNLM</sequence>
<keyword evidence="3" id="KW-1133">Transmembrane helix</keyword>
<dbReference type="InterPro" id="IPR050393">
    <property type="entry name" value="MFP_Efflux_Pump"/>
</dbReference>
<evidence type="ECO:0000313" key="8">
    <source>
        <dbReference type="Proteomes" id="UP000507979"/>
    </source>
</evidence>
<feature type="domain" description="Multidrug resistance protein MdtA-like barrel-sandwich hybrid" evidence="5">
    <location>
        <begin position="47"/>
        <end position="185"/>
    </location>
</feature>
<dbReference type="PANTHER" id="PTHR30367:SF12">
    <property type="entry name" value="P-HYDROXYBENZOIC ACID EFFLUX PUMP SUBUNIT AAEA"/>
    <property type="match status" value="1"/>
</dbReference>
<organism evidence="7 8">
    <name type="scientific">Achromobacter insuavis</name>
    <dbReference type="NCBI Taxonomy" id="1287735"/>
    <lineage>
        <taxon>Bacteria</taxon>
        <taxon>Pseudomonadati</taxon>
        <taxon>Pseudomonadota</taxon>
        <taxon>Betaproteobacteria</taxon>
        <taxon>Burkholderiales</taxon>
        <taxon>Alcaligenaceae</taxon>
        <taxon>Achromobacter</taxon>
    </lineage>
</organism>
<dbReference type="RefSeq" id="WP_054431612.1">
    <property type="nucleotide sequence ID" value="NZ_CADIJR010000167.1"/>
</dbReference>
<dbReference type="NCBIfam" id="TIGR01730">
    <property type="entry name" value="RND_mfp"/>
    <property type="match status" value="1"/>
</dbReference>
<keyword evidence="8" id="KW-1185">Reference proteome</keyword>
<dbReference type="GeneID" id="92902138"/>
<dbReference type="Pfam" id="PF25963">
    <property type="entry name" value="Beta-barrel_AAEA"/>
    <property type="match status" value="1"/>
</dbReference>
<name>A0A6J5BVK2_9BURK</name>
<evidence type="ECO:0000259" key="5">
    <source>
        <dbReference type="Pfam" id="PF25917"/>
    </source>
</evidence>
<proteinExistence type="inferred from homology"/>
<dbReference type="EMBL" id="CADIJR010000167">
    <property type="protein sequence ID" value="CAB3718808.1"/>
    <property type="molecule type" value="Genomic_DNA"/>
</dbReference>
<reference evidence="7 8" key="1">
    <citation type="submission" date="2020-04" db="EMBL/GenBank/DDBJ databases">
        <authorList>
            <person name="De Canck E."/>
        </authorList>
    </citation>
    <scope>NUCLEOTIDE SEQUENCE [LARGE SCALE GENOMIC DNA]</scope>
    <source>
        <strain evidence="7 8">LMG 26845</strain>
    </source>
</reference>
<evidence type="ECO:0000256" key="1">
    <source>
        <dbReference type="ARBA" id="ARBA00009477"/>
    </source>
</evidence>
<evidence type="ECO:0000313" key="7">
    <source>
        <dbReference type="EMBL" id="CAB3718808.1"/>
    </source>
</evidence>
<evidence type="ECO:0000256" key="2">
    <source>
        <dbReference type="ARBA" id="ARBA00022692"/>
    </source>
</evidence>
<feature type="domain" description="p-hydroxybenzoic acid efflux pump subunit AaeA-like beta-barrel" evidence="6">
    <location>
        <begin position="189"/>
        <end position="285"/>
    </location>
</feature>
<dbReference type="InterPro" id="IPR058625">
    <property type="entry name" value="MdtA-like_BSH"/>
</dbReference>
<dbReference type="Proteomes" id="UP000507979">
    <property type="component" value="Unassembled WGS sequence"/>
</dbReference>